<evidence type="ECO:0000313" key="3">
    <source>
        <dbReference type="Proteomes" id="UP000076798"/>
    </source>
</evidence>
<feature type="region of interest" description="Disordered" evidence="1">
    <location>
        <begin position="74"/>
        <end position="136"/>
    </location>
</feature>
<protein>
    <submittedName>
        <fullName evidence="2">Uncharacterized protein</fullName>
    </submittedName>
</protein>
<dbReference type="EMBL" id="KV428161">
    <property type="protein sequence ID" value="KZT34895.1"/>
    <property type="molecule type" value="Genomic_DNA"/>
</dbReference>
<feature type="compositionally biased region" description="Low complexity" evidence="1">
    <location>
        <begin position="83"/>
        <end position="95"/>
    </location>
</feature>
<sequence>MDTSWCSCGTYIGDEDGSSCLQCRSSNSNSTDTHSLFTTDLVVPNAELWVNTGDQGILHWATLIPYGAAPLYETPSSPPASPSPSSIGGIRPPSIRTRHSWPLPLSQALSHNTSHHTSHPHAHSPRAFHPSPSHPVPPSLTILPEFEDDNFTGTDFSRAVSCIQSSTEPCTPEAPPTRVTSSSKISMNMGMGMNSKEITKSAVTPLEYPSHKDLDDDVSTLNSNLLDREDGAIPALHAHIQQQAQKSTLFSTRPLPRKPLLTVVSKPPSPSHTHASSSKNERERTPTKAGRPRAHTASAVPTLDAYGVGGGAREKTSSTIGRAGAGYRKPISGFPTPSSFGYTRAELLQSLNDGFPKRVSAGAAGAGAGAIAADPLKEDPSTHIPLPPRPYPSHMNANANANERSRGRPIVRVPLGNSSSNDHRLGPRDLGRERDREVSRSGRREYFRSSTDHGHANGR</sequence>
<feature type="compositionally biased region" description="Basic and acidic residues" evidence="1">
    <location>
        <begin position="421"/>
        <end position="459"/>
    </location>
</feature>
<reference evidence="2 3" key="1">
    <citation type="journal article" date="2016" name="Mol. Biol. Evol.">
        <title>Comparative Genomics of Early-Diverging Mushroom-Forming Fungi Provides Insights into the Origins of Lignocellulose Decay Capabilities.</title>
        <authorList>
            <person name="Nagy L.G."/>
            <person name="Riley R."/>
            <person name="Tritt A."/>
            <person name="Adam C."/>
            <person name="Daum C."/>
            <person name="Floudas D."/>
            <person name="Sun H."/>
            <person name="Yadav J.S."/>
            <person name="Pangilinan J."/>
            <person name="Larsson K.H."/>
            <person name="Matsuura K."/>
            <person name="Barry K."/>
            <person name="Labutti K."/>
            <person name="Kuo R."/>
            <person name="Ohm R.A."/>
            <person name="Bhattacharya S.S."/>
            <person name="Shirouzu T."/>
            <person name="Yoshinaga Y."/>
            <person name="Martin F.M."/>
            <person name="Grigoriev I.V."/>
            <person name="Hibbett D.S."/>
        </authorList>
    </citation>
    <scope>NUCLEOTIDE SEQUENCE [LARGE SCALE GENOMIC DNA]</scope>
    <source>
        <strain evidence="2 3">HHB10207 ss-3</strain>
    </source>
</reference>
<organism evidence="2 3">
    <name type="scientific">Sistotremastrum suecicum HHB10207 ss-3</name>
    <dbReference type="NCBI Taxonomy" id="1314776"/>
    <lineage>
        <taxon>Eukaryota</taxon>
        <taxon>Fungi</taxon>
        <taxon>Dikarya</taxon>
        <taxon>Basidiomycota</taxon>
        <taxon>Agaricomycotina</taxon>
        <taxon>Agaricomycetes</taxon>
        <taxon>Sistotremastrales</taxon>
        <taxon>Sistotremastraceae</taxon>
        <taxon>Sistotremastrum</taxon>
    </lineage>
</organism>
<dbReference type="Proteomes" id="UP000076798">
    <property type="component" value="Unassembled WGS sequence"/>
</dbReference>
<feature type="region of interest" description="Disordered" evidence="1">
    <location>
        <begin position="166"/>
        <end position="185"/>
    </location>
</feature>
<accession>A0A166A2L8</accession>
<name>A0A166A2L8_9AGAM</name>
<feature type="compositionally biased region" description="Basic residues" evidence="1">
    <location>
        <begin position="113"/>
        <end position="126"/>
    </location>
</feature>
<evidence type="ECO:0000256" key="1">
    <source>
        <dbReference type="SAM" id="MobiDB-lite"/>
    </source>
</evidence>
<gene>
    <name evidence="2" type="ORF">SISSUDRAFT_1052210</name>
</gene>
<proteinExistence type="predicted"/>
<dbReference type="AlphaFoldDB" id="A0A166A2L8"/>
<evidence type="ECO:0000313" key="2">
    <source>
        <dbReference type="EMBL" id="KZT34895.1"/>
    </source>
</evidence>
<feature type="region of interest" description="Disordered" evidence="1">
    <location>
        <begin position="247"/>
        <end position="336"/>
    </location>
</feature>
<keyword evidence="3" id="KW-1185">Reference proteome</keyword>
<feature type="region of interest" description="Disordered" evidence="1">
    <location>
        <begin position="373"/>
        <end position="459"/>
    </location>
</feature>